<dbReference type="PANTHER" id="PTHR33909:SF1">
    <property type="entry name" value="SEC TRANSLOCON ACCESSORY COMPLEX SUBUNIT YAJC"/>
    <property type="match status" value="1"/>
</dbReference>
<keyword evidence="11" id="KW-0811">Translocation</keyword>
<keyword evidence="10 13" id="KW-1133">Transmembrane helix</keyword>
<keyword evidence="6" id="KW-0813">Transport</keyword>
<evidence type="ECO:0000256" key="12">
    <source>
        <dbReference type="ARBA" id="ARBA00023136"/>
    </source>
</evidence>
<feature type="transmembrane region" description="Helical" evidence="13">
    <location>
        <begin position="6"/>
        <end position="26"/>
    </location>
</feature>
<dbReference type="PRINTS" id="PR01853">
    <property type="entry name" value="YAJCTRNLCASE"/>
</dbReference>
<reference evidence="14 15" key="1">
    <citation type="submission" date="2017-10" db="EMBL/GenBank/DDBJ databases">
        <title>Genome sequence of Caulobacter mirabilis FWC38.</title>
        <authorList>
            <person name="Fiebig A."/>
            <person name="Crosson S."/>
        </authorList>
    </citation>
    <scope>NUCLEOTIDE SEQUENCE [LARGE SCALE GENOMIC DNA]</scope>
    <source>
        <strain evidence="14 15">FWC 38</strain>
    </source>
</reference>
<dbReference type="OrthoDB" id="9811406at2"/>
<evidence type="ECO:0000256" key="6">
    <source>
        <dbReference type="ARBA" id="ARBA00022448"/>
    </source>
</evidence>
<keyword evidence="7" id="KW-1003">Cell membrane</keyword>
<dbReference type="GO" id="GO:0005886">
    <property type="term" value="C:plasma membrane"/>
    <property type="evidence" value="ECO:0007669"/>
    <property type="project" value="UniProtKB-SubCell"/>
</dbReference>
<evidence type="ECO:0000313" key="14">
    <source>
        <dbReference type="EMBL" id="ATQ42472.1"/>
    </source>
</evidence>
<accession>A0A2D2AWT9</accession>
<evidence type="ECO:0000256" key="3">
    <source>
        <dbReference type="ARBA" id="ARBA00006742"/>
    </source>
</evidence>
<dbReference type="RefSeq" id="WP_099621729.1">
    <property type="nucleotide sequence ID" value="NZ_CP024201.1"/>
</dbReference>
<keyword evidence="15" id="KW-1185">Reference proteome</keyword>
<evidence type="ECO:0000256" key="8">
    <source>
        <dbReference type="ARBA" id="ARBA00022692"/>
    </source>
</evidence>
<evidence type="ECO:0000313" key="15">
    <source>
        <dbReference type="Proteomes" id="UP000228945"/>
    </source>
</evidence>
<evidence type="ECO:0000256" key="1">
    <source>
        <dbReference type="ARBA" id="ARBA00002061"/>
    </source>
</evidence>
<evidence type="ECO:0000256" key="11">
    <source>
        <dbReference type="ARBA" id="ARBA00023010"/>
    </source>
</evidence>
<name>A0A2D2AWT9_9CAUL</name>
<dbReference type="NCBIfam" id="TIGR00739">
    <property type="entry name" value="yajC"/>
    <property type="match status" value="1"/>
</dbReference>
<evidence type="ECO:0000256" key="4">
    <source>
        <dbReference type="ARBA" id="ARBA00011718"/>
    </source>
</evidence>
<dbReference type="GO" id="GO:0015031">
    <property type="term" value="P:protein transport"/>
    <property type="evidence" value="ECO:0007669"/>
    <property type="project" value="UniProtKB-KW"/>
</dbReference>
<organism evidence="14 15">
    <name type="scientific">Caulobacter mirabilis</name>
    <dbReference type="NCBI Taxonomy" id="69666"/>
    <lineage>
        <taxon>Bacteria</taxon>
        <taxon>Pseudomonadati</taxon>
        <taxon>Pseudomonadota</taxon>
        <taxon>Alphaproteobacteria</taxon>
        <taxon>Caulobacterales</taxon>
        <taxon>Caulobacteraceae</taxon>
        <taxon>Caulobacter</taxon>
    </lineage>
</organism>
<proteinExistence type="inferred from homology"/>
<evidence type="ECO:0000256" key="7">
    <source>
        <dbReference type="ARBA" id="ARBA00022475"/>
    </source>
</evidence>
<dbReference type="KEGG" id="cmb:CSW64_08615"/>
<gene>
    <name evidence="14" type="primary">yajC</name>
    <name evidence="14" type="ORF">CSW64_08615</name>
</gene>
<sequence length="103" mass="11179">MPAGDASNILIQIAPLVLIVAVFYFLMIRPQQKRMKDHQNMITNLKRGDNVVLSSGLIGKIVRVEDKEVGVEIAQGVTVKVVRGMIAEVRAKGEPAAANDAKN</sequence>
<keyword evidence="8 13" id="KW-0812">Transmembrane</keyword>
<evidence type="ECO:0000256" key="13">
    <source>
        <dbReference type="SAM" id="Phobius"/>
    </source>
</evidence>
<dbReference type="AlphaFoldDB" id="A0A2D2AWT9"/>
<comment type="subunit">
    <text evidence="4">Part of the SecDF-YidC-YajC translocase complex. The SecDF-YidC-YajC translocase forms a supercomplex with SecYEG, called the holo-translocon (HTL).</text>
</comment>
<keyword evidence="12 13" id="KW-0472">Membrane</keyword>
<comment type="similarity">
    <text evidence="3">Belongs to the YajC family.</text>
</comment>
<dbReference type="PANTHER" id="PTHR33909">
    <property type="entry name" value="SEC TRANSLOCON ACCESSORY COMPLEX SUBUNIT YAJC"/>
    <property type="match status" value="1"/>
</dbReference>
<dbReference type="SMART" id="SM01323">
    <property type="entry name" value="YajC"/>
    <property type="match status" value="1"/>
</dbReference>
<protein>
    <recommendedName>
        <fullName evidence="5">Sec translocon accessory complex subunit YajC</fullName>
    </recommendedName>
</protein>
<evidence type="ECO:0000256" key="2">
    <source>
        <dbReference type="ARBA" id="ARBA00004162"/>
    </source>
</evidence>
<dbReference type="Pfam" id="PF02699">
    <property type="entry name" value="YajC"/>
    <property type="match status" value="1"/>
</dbReference>
<keyword evidence="9" id="KW-0653">Protein transport</keyword>
<evidence type="ECO:0000256" key="9">
    <source>
        <dbReference type="ARBA" id="ARBA00022927"/>
    </source>
</evidence>
<dbReference type="InterPro" id="IPR003849">
    <property type="entry name" value="Preprotein_translocase_YajC"/>
</dbReference>
<comment type="subcellular location">
    <subcellularLocation>
        <location evidence="2">Cell membrane</location>
        <topology evidence="2">Single-pass membrane protein</topology>
    </subcellularLocation>
</comment>
<evidence type="ECO:0000256" key="5">
    <source>
        <dbReference type="ARBA" id="ARBA00014962"/>
    </source>
</evidence>
<comment type="function">
    <text evidence="1">The SecYEG-SecDF-YajC-YidC holo-translocon (HTL) protein secretase/insertase is a supercomplex required for protein secretion, insertion of proteins into membranes, and assembly of membrane protein complexes. While the SecYEG complex is essential for assembly of a number of proteins and complexes, the SecDF-YajC-YidC subcomplex facilitates these functions.</text>
</comment>
<dbReference type="Proteomes" id="UP000228945">
    <property type="component" value="Chromosome"/>
</dbReference>
<dbReference type="EMBL" id="CP024201">
    <property type="protein sequence ID" value="ATQ42472.1"/>
    <property type="molecule type" value="Genomic_DNA"/>
</dbReference>
<evidence type="ECO:0000256" key="10">
    <source>
        <dbReference type="ARBA" id="ARBA00022989"/>
    </source>
</evidence>